<comment type="caution">
    <text evidence="2">The sequence shown here is derived from an EMBL/GenBank/DDBJ whole genome shotgun (WGS) entry which is preliminary data.</text>
</comment>
<dbReference type="Proteomes" id="UP001594351">
    <property type="component" value="Unassembled WGS sequence"/>
</dbReference>
<protein>
    <recommendedName>
        <fullName evidence="4">DUF3887 domain-containing protein</fullName>
    </recommendedName>
</protein>
<accession>A0ABV6Z498</accession>
<keyword evidence="3" id="KW-1185">Reference proteome</keyword>
<proteinExistence type="predicted"/>
<gene>
    <name evidence="2" type="ORF">ACFL27_23935</name>
</gene>
<evidence type="ECO:0000256" key="1">
    <source>
        <dbReference type="SAM" id="Phobius"/>
    </source>
</evidence>
<organism evidence="2 3">
    <name type="scientific">candidate division CSSED10-310 bacterium</name>
    <dbReference type="NCBI Taxonomy" id="2855610"/>
    <lineage>
        <taxon>Bacteria</taxon>
        <taxon>Bacteria division CSSED10-310</taxon>
    </lineage>
</organism>
<dbReference type="EMBL" id="JBHPBY010000458">
    <property type="protein sequence ID" value="MFC1853260.1"/>
    <property type="molecule type" value="Genomic_DNA"/>
</dbReference>
<keyword evidence="1" id="KW-0812">Transmembrane</keyword>
<keyword evidence="1" id="KW-0472">Membrane</keyword>
<name>A0ABV6Z498_UNCC1</name>
<sequence>MNEQKIIAQIFDTLEREQERVDNRDALYETLIELFPELSKDRFDDLFQQAQQELDSQSKREAKLKKIKILCLASLLVIFCLILVLVIRNSISPKLDMNSIKQEIYAQLKKSDQEEIKPFMNGLSSDEMKFAVTDRKLSDGMIEGNIGFQYRDFYIKTTVYLGINEAHYYYVKKIDFKKLQFAVDQTVLKHKILEILQDETLLRGEFDTTTLEIGQIQTDGPQNLEIGKIFKETFSAVEITLTGRIIERDTFFDDEVHFQMRLFYKLRSDGQLLFHSAKVLSITEQ</sequence>
<evidence type="ECO:0008006" key="4">
    <source>
        <dbReference type="Google" id="ProtNLM"/>
    </source>
</evidence>
<keyword evidence="1" id="KW-1133">Transmembrane helix</keyword>
<feature type="transmembrane region" description="Helical" evidence="1">
    <location>
        <begin position="69"/>
        <end position="87"/>
    </location>
</feature>
<evidence type="ECO:0000313" key="3">
    <source>
        <dbReference type="Proteomes" id="UP001594351"/>
    </source>
</evidence>
<evidence type="ECO:0000313" key="2">
    <source>
        <dbReference type="EMBL" id="MFC1853260.1"/>
    </source>
</evidence>
<reference evidence="2 3" key="1">
    <citation type="submission" date="2024-09" db="EMBL/GenBank/DDBJ databases">
        <title>Laminarin stimulates single cell rates of sulfate reduction while oxygen inhibits transcriptomic activity in coastal marine sediment.</title>
        <authorList>
            <person name="Lindsay M."/>
            <person name="Orcutt B."/>
            <person name="Emerson D."/>
            <person name="Stepanauskas R."/>
            <person name="D'Angelo T."/>
        </authorList>
    </citation>
    <scope>NUCLEOTIDE SEQUENCE [LARGE SCALE GENOMIC DNA]</scope>
    <source>
        <strain evidence="2">SAG AM-311-K15</strain>
    </source>
</reference>